<evidence type="ECO:0000313" key="2">
    <source>
        <dbReference type="Proteomes" id="UP000261540"/>
    </source>
</evidence>
<protein>
    <recommendedName>
        <fullName evidence="3">Protein FAM180A</fullName>
    </recommendedName>
</protein>
<dbReference type="RefSeq" id="XP_072566257.1">
    <property type="nucleotide sequence ID" value="XM_072710156.1"/>
</dbReference>
<reference evidence="1" key="1">
    <citation type="submission" date="2025-08" db="UniProtKB">
        <authorList>
            <consortium name="Ensembl"/>
        </authorList>
    </citation>
    <scope>IDENTIFICATION</scope>
</reference>
<dbReference type="GeneTree" id="ENSGT00940000154479"/>
<reference evidence="1" key="2">
    <citation type="submission" date="2025-09" db="UniProtKB">
        <authorList>
            <consortium name="Ensembl"/>
        </authorList>
    </citation>
    <scope>IDENTIFICATION</scope>
</reference>
<keyword evidence="2" id="KW-1185">Reference proteome</keyword>
<dbReference type="InterPro" id="IPR029170">
    <property type="entry name" value="FAM180"/>
</dbReference>
<proteinExistence type="predicted"/>
<organism evidence="1 2">
    <name type="scientific">Paramormyrops kingsleyae</name>
    <dbReference type="NCBI Taxonomy" id="1676925"/>
    <lineage>
        <taxon>Eukaryota</taxon>
        <taxon>Metazoa</taxon>
        <taxon>Chordata</taxon>
        <taxon>Craniata</taxon>
        <taxon>Vertebrata</taxon>
        <taxon>Euteleostomi</taxon>
        <taxon>Actinopterygii</taxon>
        <taxon>Neopterygii</taxon>
        <taxon>Teleostei</taxon>
        <taxon>Osteoglossocephala</taxon>
        <taxon>Osteoglossomorpha</taxon>
        <taxon>Osteoglossiformes</taxon>
        <taxon>Mormyridae</taxon>
        <taxon>Paramormyrops</taxon>
    </lineage>
</organism>
<accession>A0A3B3RIA5</accession>
<dbReference type="PANTHER" id="PTHR34034:SF2">
    <property type="entry name" value="PROTEIN FAM180A"/>
    <property type="match status" value="1"/>
</dbReference>
<evidence type="ECO:0000313" key="1">
    <source>
        <dbReference type="Ensembl" id="ENSPKIP00000017570.1"/>
    </source>
</evidence>
<dbReference type="Pfam" id="PF15173">
    <property type="entry name" value="FAM180"/>
    <property type="match status" value="1"/>
</dbReference>
<dbReference type="Ensembl" id="ENSPKIT00000042083.1">
    <property type="protein sequence ID" value="ENSPKIP00000017570.1"/>
    <property type="gene ID" value="ENSPKIG00000003430.1"/>
</dbReference>
<name>A0A3B3RIA5_9TELE</name>
<dbReference type="GeneID" id="111843384"/>
<dbReference type="Proteomes" id="UP000261540">
    <property type="component" value="Unplaced"/>
</dbReference>
<sequence>MSGAGLLALWGCRGTEVALNLQSPAPSWPCEPLWAEPALFPLASRVKRGLAEMVNPIFHNSVEDVNLLFEILLAWLPVLEESGSFCIPDEELASMRQTQKLGLICEDVLPQRLTDIRRLGAHLSRRQAPLRREDFERTVLTMVYTASRMANTTGHQREAWADSFVSLYRAVKQDLSPGTP</sequence>
<dbReference type="PANTHER" id="PTHR34034">
    <property type="entry name" value="PROTEIN FAM180A-RELATED"/>
    <property type="match status" value="1"/>
</dbReference>
<evidence type="ECO:0008006" key="3">
    <source>
        <dbReference type="Google" id="ProtNLM"/>
    </source>
</evidence>
<dbReference type="AlphaFoldDB" id="A0A3B3RIA5"/>